<accession>A0ABS6F112</accession>
<comment type="caution">
    <text evidence="1">The sequence shown here is derived from an EMBL/GenBank/DDBJ whole genome shotgun (WGS) entry which is preliminary data.</text>
</comment>
<dbReference type="Pfam" id="PF12646">
    <property type="entry name" value="DUF3783"/>
    <property type="match status" value="1"/>
</dbReference>
<proteinExistence type="predicted"/>
<dbReference type="Proteomes" id="UP000736583">
    <property type="component" value="Unassembled WGS sequence"/>
</dbReference>
<gene>
    <name evidence="1" type="ORF">KQI89_10480</name>
</gene>
<evidence type="ECO:0000313" key="1">
    <source>
        <dbReference type="EMBL" id="MBU5592187.1"/>
    </source>
</evidence>
<name>A0ABS6F112_9CLOT</name>
<dbReference type="InterPro" id="IPR016621">
    <property type="entry name" value="UCP014543"/>
</dbReference>
<dbReference type="RefSeq" id="WP_216457029.1">
    <property type="nucleotide sequence ID" value="NZ_JAHLQL010000003.1"/>
</dbReference>
<dbReference type="EMBL" id="JAHLQL010000003">
    <property type="protein sequence ID" value="MBU5592187.1"/>
    <property type="molecule type" value="Genomic_DNA"/>
</dbReference>
<reference evidence="1 2" key="1">
    <citation type="submission" date="2021-06" db="EMBL/GenBank/DDBJ databases">
        <authorList>
            <person name="Sun Q."/>
            <person name="Li D."/>
        </authorList>
    </citation>
    <scope>NUCLEOTIDE SEQUENCE [LARGE SCALE GENOMIC DNA]</scope>
    <source>
        <strain evidence="1 2">MSJ-4</strain>
    </source>
</reference>
<organism evidence="1 2">
    <name type="scientific">Clostridium simiarum</name>
    <dbReference type="NCBI Taxonomy" id="2841506"/>
    <lineage>
        <taxon>Bacteria</taxon>
        <taxon>Bacillati</taxon>
        <taxon>Bacillota</taxon>
        <taxon>Clostridia</taxon>
        <taxon>Eubacteriales</taxon>
        <taxon>Clostridiaceae</taxon>
        <taxon>Clostridium</taxon>
    </lineage>
</organism>
<sequence length="124" mass="14680">MINNKMILSYGLEEKDLEVFKMSNIEYRVITTEISHKKIEQIIEGAEGEKRDKKLPEEKVILFNGFSDEELDKIIKIIRATIGKAPILAVVTDTSKEWTFDYLMEHLIEEREWYKKMQQEKGRN</sequence>
<dbReference type="PIRSF" id="PIRSF014543">
    <property type="entry name" value="UCP014543"/>
    <property type="match status" value="1"/>
</dbReference>
<protein>
    <submittedName>
        <fullName evidence="1">DUF3783 domain-containing protein</fullName>
    </submittedName>
</protein>
<keyword evidence="2" id="KW-1185">Reference proteome</keyword>
<evidence type="ECO:0000313" key="2">
    <source>
        <dbReference type="Proteomes" id="UP000736583"/>
    </source>
</evidence>